<accession>A0A443S528</accession>
<evidence type="ECO:0000313" key="2">
    <source>
        <dbReference type="EMBL" id="RWS22613.1"/>
    </source>
</evidence>
<dbReference type="STRING" id="299467.A0A443S528"/>
<dbReference type="Gene3D" id="3.40.50.1820">
    <property type="entry name" value="alpha/beta hydrolase"/>
    <property type="match status" value="1"/>
</dbReference>
<dbReference type="AlphaFoldDB" id="A0A443S528"/>
<keyword evidence="2" id="KW-0378">Hydrolase</keyword>
<reference evidence="2 3" key="1">
    <citation type="journal article" date="2018" name="Gigascience">
        <title>Genomes of trombidid mites reveal novel predicted allergens and laterally-transferred genes associated with secondary metabolism.</title>
        <authorList>
            <person name="Dong X."/>
            <person name="Chaisiri K."/>
            <person name="Xia D."/>
            <person name="Armstrong S.D."/>
            <person name="Fang Y."/>
            <person name="Donnelly M.J."/>
            <person name="Kadowaki T."/>
            <person name="McGarry J.W."/>
            <person name="Darby A.C."/>
            <person name="Makepeace B.L."/>
        </authorList>
    </citation>
    <scope>NUCLEOTIDE SEQUENCE [LARGE SCALE GENOMIC DNA]</scope>
    <source>
        <strain evidence="2">UoL-UT</strain>
    </source>
</reference>
<dbReference type="PANTHER" id="PTHR46331:SF2">
    <property type="entry name" value="VALACYCLOVIR HYDROLASE"/>
    <property type="match status" value="1"/>
</dbReference>
<protein>
    <submittedName>
        <fullName evidence="2">Valacyclovir hydrolase-like protein</fullName>
    </submittedName>
</protein>
<name>A0A443S528_9ACAR</name>
<dbReference type="Pfam" id="PF00561">
    <property type="entry name" value="Abhydrolase_1"/>
    <property type="match status" value="1"/>
</dbReference>
<evidence type="ECO:0000313" key="3">
    <source>
        <dbReference type="Proteomes" id="UP000288716"/>
    </source>
</evidence>
<dbReference type="VEuPathDB" id="VectorBase:LDEU009427"/>
<dbReference type="GO" id="GO:0017171">
    <property type="term" value="F:serine hydrolase activity"/>
    <property type="evidence" value="ECO:0007669"/>
    <property type="project" value="TreeGrafter"/>
</dbReference>
<dbReference type="SUPFAM" id="SSF53474">
    <property type="entry name" value="alpha/beta-Hydrolases"/>
    <property type="match status" value="1"/>
</dbReference>
<sequence>MTAQVNIAGVNIHYEKVGTGKKVVALLPGALGTARSDFSHQLDGLNKDKFTLISWDPPGYGASRPPNRDFHDFYRKDASTFARMMDTLGYKKYSVIGWSDGGITGLILAANYRENVERLVALAANSYFSEEDKAMVTAVRDTEKWNPKFRQVFENIYGPELFKQMWADIVDYWVKSSDICSDDLSKIVCPTLIIQGDKDPLVAKEHPAFLASKIKNSRVHMFVGGKHNVHQKFAKEFNELVEKFILE</sequence>
<dbReference type="EMBL" id="NCKV01008332">
    <property type="protein sequence ID" value="RWS22613.1"/>
    <property type="molecule type" value="Genomic_DNA"/>
</dbReference>
<dbReference type="InterPro" id="IPR029058">
    <property type="entry name" value="AB_hydrolase_fold"/>
</dbReference>
<organism evidence="2 3">
    <name type="scientific">Leptotrombidium deliense</name>
    <dbReference type="NCBI Taxonomy" id="299467"/>
    <lineage>
        <taxon>Eukaryota</taxon>
        <taxon>Metazoa</taxon>
        <taxon>Ecdysozoa</taxon>
        <taxon>Arthropoda</taxon>
        <taxon>Chelicerata</taxon>
        <taxon>Arachnida</taxon>
        <taxon>Acari</taxon>
        <taxon>Acariformes</taxon>
        <taxon>Trombidiformes</taxon>
        <taxon>Prostigmata</taxon>
        <taxon>Anystina</taxon>
        <taxon>Parasitengona</taxon>
        <taxon>Trombiculoidea</taxon>
        <taxon>Trombiculidae</taxon>
        <taxon>Leptotrombidium</taxon>
    </lineage>
</organism>
<keyword evidence="3" id="KW-1185">Reference proteome</keyword>
<proteinExistence type="predicted"/>
<feature type="domain" description="AB hydrolase-1" evidence="1">
    <location>
        <begin position="23"/>
        <end position="156"/>
    </location>
</feature>
<dbReference type="OrthoDB" id="19657at2759"/>
<comment type="caution">
    <text evidence="2">The sequence shown here is derived from an EMBL/GenBank/DDBJ whole genome shotgun (WGS) entry which is preliminary data.</text>
</comment>
<evidence type="ECO:0000259" key="1">
    <source>
        <dbReference type="Pfam" id="PF00561"/>
    </source>
</evidence>
<dbReference type="Proteomes" id="UP000288716">
    <property type="component" value="Unassembled WGS sequence"/>
</dbReference>
<dbReference type="PANTHER" id="PTHR46331">
    <property type="entry name" value="VALACYCLOVIR HYDROLASE"/>
    <property type="match status" value="1"/>
</dbReference>
<dbReference type="InterPro" id="IPR000073">
    <property type="entry name" value="AB_hydrolase_1"/>
</dbReference>
<gene>
    <name evidence="2" type="ORF">B4U80_02959</name>
</gene>